<accession>A0ACC5U542</accession>
<keyword evidence="2" id="KW-1185">Reference proteome</keyword>
<comment type="caution">
    <text evidence="1">The sequence shown here is derived from an EMBL/GenBank/DDBJ whole genome shotgun (WGS) entry which is preliminary data.</text>
</comment>
<name>A0ACC5U542_9FLAO</name>
<gene>
    <name evidence="1" type="ORF">KO493_01805</name>
</gene>
<evidence type="ECO:0000313" key="1">
    <source>
        <dbReference type="EMBL" id="MBU2949425.1"/>
    </source>
</evidence>
<proteinExistence type="predicted"/>
<organism evidence="1 2">
    <name type="scientific">Pseudotamlana agarivorans</name>
    <dbReference type="NCBI Taxonomy" id="481183"/>
    <lineage>
        <taxon>Bacteria</taxon>
        <taxon>Pseudomonadati</taxon>
        <taxon>Bacteroidota</taxon>
        <taxon>Flavobacteriia</taxon>
        <taxon>Flavobacteriales</taxon>
        <taxon>Flavobacteriaceae</taxon>
        <taxon>Pseudotamlana</taxon>
    </lineage>
</organism>
<dbReference type="Proteomes" id="UP001647509">
    <property type="component" value="Unassembled WGS sequence"/>
</dbReference>
<evidence type="ECO:0000313" key="2">
    <source>
        <dbReference type="Proteomes" id="UP001647509"/>
    </source>
</evidence>
<protein>
    <submittedName>
        <fullName evidence="1">Uncharacterized protein</fullName>
    </submittedName>
</protein>
<reference evidence="1" key="1">
    <citation type="submission" date="2021-05" db="EMBL/GenBank/DDBJ databases">
        <title>Draft genomes of bacteria isolated from model marine particles.</title>
        <authorList>
            <person name="Datta M.S."/>
            <person name="Schwartzman J.A."/>
            <person name="Enke T.N."/>
            <person name="Saavedra J."/>
            <person name="Cermak N."/>
            <person name="Cordero O.X."/>
        </authorList>
    </citation>
    <scope>NUCLEOTIDE SEQUENCE</scope>
    <source>
        <strain evidence="1">I2M19</strain>
    </source>
</reference>
<dbReference type="EMBL" id="JAHKPD010000007">
    <property type="protein sequence ID" value="MBU2949425.1"/>
    <property type="molecule type" value="Genomic_DNA"/>
</dbReference>
<sequence>MSVKAKIIIDKKEINVLWYNFKFNQEADYNGRPSQKPVFSGLQLKIETRKDLNLADWSFAPDETKQLELHIYPIILGGKTRKLYFYDSHLVYWNNSFTSIGNEPMSETLHITAAGVEDSNSEGVYSANWRKTYPQQQTQPTIIKNEKKVTNFIITNVNNEEIQDYKKNDIIILNIETQNRIGDVVNVNLDDAEYDFEYNGNLVIDNTISNIVISNDLEQLELKVVEQKSKHHG</sequence>